<dbReference type="AlphaFoldDB" id="A0A5C5WBA6"/>
<dbReference type="Proteomes" id="UP000317243">
    <property type="component" value="Unassembled WGS sequence"/>
</dbReference>
<dbReference type="GO" id="GO:0006508">
    <property type="term" value="P:proteolysis"/>
    <property type="evidence" value="ECO:0007669"/>
    <property type="project" value="UniProtKB-KW"/>
</dbReference>
<dbReference type="GO" id="GO:0004175">
    <property type="term" value="F:endopeptidase activity"/>
    <property type="evidence" value="ECO:0007669"/>
    <property type="project" value="UniProtKB-ARBA"/>
</dbReference>
<feature type="domain" description="CAAX prenyl protease 2/Lysostaphin resistance protein A-like" evidence="2">
    <location>
        <begin position="150"/>
        <end position="265"/>
    </location>
</feature>
<keyword evidence="3" id="KW-0645">Protease</keyword>
<feature type="transmembrane region" description="Helical" evidence="1">
    <location>
        <begin position="37"/>
        <end position="56"/>
    </location>
</feature>
<name>A0A5C5WBA6_9PLAN</name>
<dbReference type="Pfam" id="PF02517">
    <property type="entry name" value="Rce1-like"/>
    <property type="match status" value="1"/>
</dbReference>
<keyword evidence="1" id="KW-0472">Membrane</keyword>
<dbReference type="EMBL" id="SIHI01000021">
    <property type="protein sequence ID" value="TWT47960.1"/>
    <property type="molecule type" value="Genomic_DNA"/>
</dbReference>
<proteinExistence type="predicted"/>
<feature type="transmembrane region" description="Helical" evidence="1">
    <location>
        <begin position="108"/>
        <end position="131"/>
    </location>
</feature>
<accession>A0A5C5WBA6</accession>
<feature type="transmembrane region" description="Helical" evidence="1">
    <location>
        <begin position="76"/>
        <end position="96"/>
    </location>
</feature>
<keyword evidence="4" id="KW-1185">Reference proteome</keyword>
<dbReference type="RefSeq" id="WP_146511448.1">
    <property type="nucleotide sequence ID" value="NZ_SIHI01000021.1"/>
</dbReference>
<dbReference type="OrthoDB" id="9814348at2"/>
<keyword evidence="1" id="KW-0812">Transmembrane</keyword>
<dbReference type="InterPro" id="IPR003675">
    <property type="entry name" value="Rce1/LyrA-like_dom"/>
</dbReference>
<evidence type="ECO:0000256" key="1">
    <source>
        <dbReference type="SAM" id="Phobius"/>
    </source>
</evidence>
<reference evidence="3 4" key="1">
    <citation type="submission" date="2019-02" db="EMBL/GenBank/DDBJ databases">
        <title>Deep-cultivation of Planctomycetes and their phenomic and genomic characterization uncovers novel biology.</title>
        <authorList>
            <person name="Wiegand S."/>
            <person name="Jogler M."/>
            <person name="Boedeker C."/>
            <person name="Pinto D."/>
            <person name="Vollmers J."/>
            <person name="Rivas-Marin E."/>
            <person name="Kohn T."/>
            <person name="Peeters S.H."/>
            <person name="Heuer A."/>
            <person name="Rast P."/>
            <person name="Oberbeckmann S."/>
            <person name="Bunk B."/>
            <person name="Jeske O."/>
            <person name="Meyerdierks A."/>
            <person name="Storesund J.E."/>
            <person name="Kallscheuer N."/>
            <person name="Luecker S."/>
            <person name="Lage O.M."/>
            <person name="Pohl T."/>
            <person name="Merkel B.J."/>
            <person name="Hornburger P."/>
            <person name="Mueller R.-W."/>
            <person name="Bruemmer F."/>
            <person name="Labrenz M."/>
            <person name="Spormann A.M."/>
            <person name="Op Den Camp H."/>
            <person name="Overmann J."/>
            <person name="Amann R."/>
            <person name="Jetten M.S.M."/>
            <person name="Mascher T."/>
            <person name="Medema M.H."/>
            <person name="Devos D.P."/>
            <person name="Kaster A.-K."/>
            <person name="Ovreas L."/>
            <person name="Rohde M."/>
            <person name="Galperin M.Y."/>
            <person name="Jogler C."/>
        </authorList>
    </citation>
    <scope>NUCLEOTIDE SEQUENCE [LARGE SCALE GENOMIC DNA]</scope>
    <source>
        <strain evidence="3 4">KOR42</strain>
    </source>
</reference>
<organism evidence="3 4">
    <name type="scientific">Thalassoglobus neptunius</name>
    <dbReference type="NCBI Taxonomy" id="1938619"/>
    <lineage>
        <taxon>Bacteria</taxon>
        <taxon>Pseudomonadati</taxon>
        <taxon>Planctomycetota</taxon>
        <taxon>Planctomycetia</taxon>
        <taxon>Planctomycetales</taxon>
        <taxon>Planctomycetaceae</taxon>
        <taxon>Thalassoglobus</taxon>
    </lineage>
</organism>
<comment type="caution">
    <text evidence="3">The sequence shown here is derived from an EMBL/GenBank/DDBJ whole genome shotgun (WGS) entry which is preliminary data.</text>
</comment>
<dbReference type="GO" id="GO:0080120">
    <property type="term" value="P:CAAX-box protein maturation"/>
    <property type="evidence" value="ECO:0007669"/>
    <property type="project" value="UniProtKB-ARBA"/>
</dbReference>
<sequence>MSSASRIDFIMFVIKRNNQTPEACYWSMAREPWPSTLFILPMLMIYEMGVVFRSSLADHRNGADLWIRQLGNELGWGAPFLVPILAPLCLLSWQLIAHRSWSCKLETILGMLAESLIFAMILIFLGQLLALSFPMDVSFETEAEMNATTQLIAFLGAGLYEEMIFRMMLIPIVFIVLRLCRVPRLISLVLAIVASSWMFATAHYVGPLSMFSPQVLLNTTQEIVDNPDFWFSYVFRLIAGGLFGVVFCLRGFGIAVGSHVLYDVFVGIVLMSALQE</sequence>
<protein>
    <submittedName>
        <fullName evidence="3">CAAX amino terminal protease self-immunity</fullName>
    </submittedName>
</protein>
<keyword evidence="3" id="KW-0378">Hydrolase</keyword>
<feature type="transmembrane region" description="Helical" evidence="1">
    <location>
        <begin position="230"/>
        <end position="249"/>
    </location>
</feature>
<feature type="transmembrane region" description="Helical" evidence="1">
    <location>
        <begin position="151"/>
        <end position="176"/>
    </location>
</feature>
<keyword evidence="1" id="KW-1133">Transmembrane helix</keyword>
<feature type="transmembrane region" description="Helical" evidence="1">
    <location>
        <begin position="188"/>
        <end position="210"/>
    </location>
</feature>
<feature type="transmembrane region" description="Helical" evidence="1">
    <location>
        <begin position="256"/>
        <end position="274"/>
    </location>
</feature>
<gene>
    <name evidence="3" type="ORF">KOR42_40440</name>
</gene>
<evidence type="ECO:0000313" key="4">
    <source>
        <dbReference type="Proteomes" id="UP000317243"/>
    </source>
</evidence>
<evidence type="ECO:0000259" key="2">
    <source>
        <dbReference type="Pfam" id="PF02517"/>
    </source>
</evidence>
<evidence type="ECO:0000313" key="3">
    <source>
        <dbReference type="EMBL" id="TWT47960.1"/>
    </source>
</evidence>